<accession>A0A0N0NPU2</accession>
<gene>
    <name evidence="2" type="ORF">AB675_7040</name>
</gene>
<keyword evidence="3" id="KW-1185">Reference proteome</keyword>
<proteinExistence type="predicted"/>
<dbReference type="OrthoDB" id="5359231at2759"/>
<evidence type="ECO:0000313" key="2">
    <source>
        <dbReference type="EMBL" id="KPI43151.1"/>
    </source>
</evidence>
<dbReference type="Proteomes" id="UP000038010">
    <property type="component" value="Unassembled WGS sequence"/>
</dbReference>
<dbReference type="GeneID" id="28739258"/>
<evidence type="ECO:0000313" key="3">
    <source>
        <dbReference type="Proteomes" id="UP000038010"/>
    </source>
</evidence>
<reference evidence="2 3" key="1">
    <citation type="submission" date="2015-06" db="EMBL/GenBank/DDBJ databases">
        <title>Draft genome of the ant-associated black yeast Phialophora attae CBS 131958.</title>
        <authorList>
            <person name="Moreno L.F."/>
            <person name="Stielow B.J."/>
            <person name="de Hoog S."/>
            <person name="Vicente V.A."/>
            <person name="Weiss V.A."/>
            <person name="de Vries M."/>
            <person name="Cruz L.M."/>
            <person name="Souza E.M."/>
        </authorList>
    </citation>
    <scope>NUCLEOTIDE SEQUENCE [LARGE SCALE GENOMIC DNA]</scope>
    <source>
        <strain evidence="2 3">CBS 131958</strain>
    </source>
</reference>
<dbReference type="AlphaFoldDB" id="A0A0N0NPU2"/>
<feature type="region of interest" description="Disordered" evidence="1">
    <location>
        <begin position="288"/>
        <end position="371"/>
    </location>
</feature>
<organism evidence="2 3">
    <name type="scientific">Cyphellophora attinorum</name>
    <dbReference type="NCBI Taxonomy" id="1664694"/>
    <lineage>
        <taxon>Eukaryota</taxon>
        <taxon>Fungi</taxon>
        <taxon>Dikarya</taxon>
        <taxon>Ascomycota</taxon>
        <taxon>Pezizomycotina</taxon>
        <taxon>Eurotiomycetes</taxon>
        <taxon>Chaetothyriomycetidae</taxon>
        <taxon>Chaetothyriales</taxon>
        <taxon>Cyphellophoraceae</taxon>
        <taxon>Cyphellophora</taxon>
    </lineage>
</organism>
<dbReference type="VEuPathDB" id="FungiDB:AB675_7040"/>
<dbReference type="RefSeq" id="XP_018003114.1">
    <property type="nucleotide sequence ID" value="XM_018147378.1"/>
</dbReference>
<sequence>MARVHSQLLWRSQQYVHPESDFLGPCLGKSGQPLLCTPRPPRSGFGGIQESAVPLGSSEHTQANTLFTFYDVNQRLAVEVVLSDDERRTGIREEDKVCQAVHDQRGIHLKFVSRIDHEMTAETSATQFAQSTIQVWPTRIEPFFSSNSFQESPTESGSDTEFPLTHSTDMRPVTRPRRAETRNQRLPSELINKVLCQTCLCWSAEQIEPWRRSATERRFVPVDAAFGPSGLLLAFEHHCDARHHRKLLFDFISQERRMGRSILGSAKTLWYVSFDPSFGFEGMERRDGSLATPRGPSYGLHHNYKKRKREAELDGDNEQDVIPNAHGRQRDGETRRTQRKETPDTLHYGEKSSPRADPPQPALSTPTAQEPLIWKEDAMYLQLRKGWWLR</sequence>
<feature type="compositionally biased region" description="Polar residues" evidence="1">
    <location>
        <begin position="146"/>
        <end position="159"/>
    </location>
</feature>
<evidence type="ECO:0000256" key="1">
    <source>
        <dbReference type="SAM" id="MobiDB-lite"/>
    </source>
</evidence>
<dbReference type="EMBL" id="LFJN01000005">
    <property type="protein sequence ID" value="KPI43151.1"/>
    <property type="molecule type" value="Genomic_DNA"/>
</dbReference>
<comment type="caution">
    <text evidence="2">The sequence shown here is derived from an EMBL/GenBank/DDBJ whole genome shotgun (WGS) entry which is preliminary data.</text>
</comment>
<name>A0A0N0NPU2_9EURO</name>
<feature type="region of interest" description="Disordered" evidence="1">
    <location>
        <begin position="146"/>
        <end position="181"/>
    </location>
</feature>
<protein>
    <submittedName>
        <fullName evidence="2">Uncharacterized protein</fullName>
    </submittedName>
</protein>
<feature type="compositionally biased region" description="Basic and acidic residues" evidence="1">
    <location>
        <begin position="328"/>
        <end position="354"/>
    </location>
</feature>